<evidence type="ECO:0000256" key="4">
    <source>
        <dbReference type="ARBA" id="ARBA00022519"/>
    </source>
</evidence>
<accession>A0A2G9X225</accession>
<keyword evidence="6 8" id="KW-1133">Transmembrane helix</keyword>
<keyword evidence="2 8" id="KW-0813">Transport</keyword>
<evidence type="ECO:0000313" key="10">
    <source>
        <dbReference type="EMBL" id="PIP00401.1"/>
    </source>
</evidence>
<feature type="transmembrane region" description="Helical" evidence="8">
    <location>
        <begin position="173"/>
        <end position="193"/>
    </location>
</feature>
<feature type="transmembrane region" description="Helical" evidence="8">
    <location>
        <begin position="555"/>
        <end position="573"/>
    </location>
</feature>
<comment type="caution">
    <text evidence="10">The sequence shown here is derived from an EMBL/GenBank/DDBJ whole genome shotgun (WGS) entry which is preliminary data.</text>
</comment>
<keyword evidence="5 8" id="KW-0812">Transmembrane</keyword>
<dbReference type="GO" id="GO:0005886">
    <property type="term" value="C:plasma membrane"/>
    <property type="evidence" value="ECO:0007669"/>
    <property type="project" value="UniProtKB-SubCell"/>
</dbReference>
<keyword evidence="4" id="KW-0997">Cell inner membrane</keyword>
<organism evidence="10 11">
    <name type="scientific">Pleomorphomonas carboxyditropha</name>
    <dbReference type="NCBI Taxonomy" id="2023338"/>
    <lineage>
        <taxon>Bacteria</taxon>
        <taxon>Pseudomonadati</taxon>
        <taxon>Pseudomonadota</taxon>
        <taxon>Alphaproteobacteria</taxon>
        <taxon>Hyphomicrobiales</taxon>
        <taxon>Pleomorphomonadaceae</taxon>
        <taxon>Pleomorphomonas</taxon>
    </lineage>
</organism>
<feature type="transmembrane region" description="Helical" evidence="8">
    <location>
        <begin position="93"/>
        <end position="114"/>
    </location>
</feature>
<dbReference type="GO" id="GO:0055085">
    <property type="term" value="P:transmembrane transport"/>
    <property type="evidence" value="ECO:0007669"/>
    <property type="project" value="InterPro"/>
</dbReference>
<protein>
    <recommendedName>
        <fullName evidence="9">ABC transmembrane type-1 domain-containing protein</fullName>
    </recommendedName>
</protein>
<evidence type="ECO:0000256" key="1">
    <source>
        <dbReference type="ARBA" id="ARBA00004429"/>
    </source>
</evidence>
<dbReference type="OrthoDB" id="27542at2"/>
<comment type="similarity">
    <text evidence="8">Belongs to the binding-protein-dependent transport system permease family.</text>
</comment>
<feature type="transmembrane region" description="Helical" evidence="8">
    <location>
        <begin position="36"/>
        <end position="58"/>
    </location>
</feature>
<name>A0A2G9X225_9HYPH</name>
<sequence>MPPTSRSSRTCSVADVSMPRVFPTGRQLVSGGGEPMLVAFLAVFVFVLAVWPLGRLFAEALGTGESGRSFGLISEAMASRAFGRAFWNTLETSAASVAVSVLLGLPLALAISLIRIGNRVALTFLVLSPLLIPSQIMALAWIELMGSSSPILGLLGLAPAPGAMNPLYSRGGIVWLMGIEHMPLVFLAVRASLTSLPEDLVEAARIGGAGTFRIVAGVLLPLTAPAMVAGASLAFAASVGNFGVPALLGIPGRYPMLTTLIYQRLNGFGPAVIGQVAVLALVLVAMAGVALGLRGIVLSRSVPIDRSGRPLVPFDAGRFRRPIVVVLWNVVTLLAVVPLLALVGAALSPAVGVRLAPDTLTLDGFRSTLIGSATVRRAFANSILLSAGAAVAAAGIAVGLAYLGTVRRLKLARWTAWFAELPFIVPGTVLALAYILVFLPPLPVIGVSIYGSATILLLAYISRFLALAIGPVQTALASLDPNLDEMGRILGAGTFRRIVKLIVPLAAPAAAAGAILVFMTAFNELTVSALLWSSGVETIGVMVFSLQYEGNSTSAAALSVASIGFVLVLALLVDRLGSRLPAGTLPWRS</sequence>
<dbReference type="AlphaFoldDB" id="A0A2G9X225"/>
<dbReference type="CDD" id="cd06261">
    <property type="entry name" value="TM_PBP2"/>
    <property type="match status" value="2"/>
</dbReference>
<dbReference type="PANTHER" id="PTHR43357:SF3">
    <property type="entry name" value="FE(3+)-TRANSPORT SYSTEM PERMEASE PROTEIN FBPB 2"/>
    <property type="match status" value="1"/>
</dbReference>
<dbReference type="Gene3D" id="1.10.3720.10">
    <property type="entry name" value="MetI-like"/>
    <property type="match status" value="2"/>
</dbReference>
<dbReference type="PANTHER" id="PTHR43357">
    <property type="entry name" value="INNER MEMBRANE ABC TRANSPORTER PERMEASE PROTEIN YDCV"/>
    <property type="match status" value="1"/>
</dbReference>
<proteinExistence type="inferred from homology"/>
<dbReference type="Pfam" id="PF00528">
    <property type="entry name" value="BPD_transp_1"/>
    <property type="match status" value="2"/>
</dbReference>
<dbReference type="SUPFAM" id="SSF161098">
    <property type="entry name" value="MetI-like"/>
    <property type="match status" value="2"/>
</dbReference>
<feature type="domain" description="ABC transmembrane type-1" evidence="9">
    <location>
        <begin position="379"/>
        <end position="573"/>
    </location>
</feature>
<reference evidence="10 11" key="1">
    <citation type="submission" date="2017-08" db="EMBL/GenBank/DDBJ databases">
        <title>Pleomorphomonas carboxidotrophicus sp. nov., a new mesophilic hydrogenogenic carboxidotroph.</title>
        <authorList>
            <person name="Esquivel-Elizondo S."/>
            <person name="Krajmalnik-Brown R."/>
            <person name="Maldonado J."/>
        </authorList>
    </citation>
    <scope>NUCLEOTIDE SEQUENCE [LARGE SCALE GENOMIC DNA]</scope>
    <source>
        <strain evidence="10 11">SVCO-16</strain>
    </source>
</reference>
<dbReference type="Proteomes" id="UP000231070">
    <property type="component" value="Unassembled WGS sequence"/>
</dbReference>
<evidence type="ECO:0000256" key="6">
    <source>
        <dbReference type="ARBA" id="ARBA00022989"/>
    </source>
</evidence>
<dbReference type="EMBL" id="NQVN01000002">
    <property type="protein sequence ID" value="PIP00401.1"/>
    <property type="molecule type" value="Genomic_DNA"/>
</dbReference>
<evidence type="ECO:0000256" key="2">
    <source>
        <dbReference type="ARBA" id="ARBA00022448"/>
    </source>
</evidence>
<evidence type="ECO:0000256" key="8">
    <source>
        <dbReference type="RuleBase" id="RU363032"/>
    </source>
</evidence>
<feature type="transmembrane region" description="Helical" evidence="8">
    <location>
        <begin position="121"/>
        <end position="142"/>
    </location>
</feature>
<feature type="transmembrane region" description="Helical" evidence="8">
    <location>
        <begin position="214"/>
        <end position="237"/>
    </location>
</feature>
<dbReference type="InterPro" id="IPR000515">
    <property type="entry name" value="MetI-like"/>
</dbReference>
<comment type="subcellular location">
    <subcellularLocation>
        <location evidence="1">Cell inner membrane</location>
        <topology evidence="1">Multi-pass membrane protein</topology>
    </subcellularLocation>
    <subcellularLocation>
        <location evidence="8">Cell membrane</location>
        <topology evidence="8">Multi-pass membrane protein</topology>
    </subcellularLocation>
</comment>
<dbReference type="InterPro" id="IPR035906">
    <property type="entry name" value="MetI-like_sf"/>
</dbReference>
<feature type="transmembrane region" description="Helical" evidence="8">
    <location>
        <begin position="442"/>
        <end position="461"/>
    </location>
</feature>
<evidence type="ECO:0000256" key="3">
    <source>
        <dbReference type="ARBA" id="ARBA00022475"/>
    </source>
</evidence>
<evidence type="ECO:0000259" key="9">
    <source>
        <dbReference type="PROSITE" id="PS50928"/>
    </source>
</evidence>
<keyword evidence="7 8" id="KW-0472">Membrane</keyword>
<evidence type="ECO:0000256" key="7">
    <source>
        <dbReference type="ARBA" id="ARBA00023136"/>
    </source>
</evidence>
<dbReference type="PROSITE" id="PS50928">
    <property type="entry name" value="ABC_TM1"/>
    <property type="match status" value="2"/>
</dbReference>
<feature type="transmembrane region" description="Helical" evidence="8">
    <location>
        <begin position="323"/>
        <end position="347"/>
    </location>
</feature>
<feature type="transmembrane region" description="Helical" evidence="8">
    <location>
        <begin position="383"/>
        <end position="403"/>
    </location>
</feature>
<feature type="transmembrane region" description="Helical" evidence="8">
    <location>
        <begin position="498"/>
        <end position="523"/>
    </location>
</feature>
<feature type="domain" description="ABC transmembrane type-1" evidence="9">
    <location>
        <begin position="86"/>
        <end position="294"/>
    </location>
</feature>
<gene>
    <name evidence="10" type="ORF">CJ014_06620</name>
</gene>
<evidence type="ECO:0000313" key="11">
    <source>
        <dbReference type="Proteomes" id="UP000231070"/>
    </source>
</evidence>
<feature type="transmembrane region" description="Helical" evidence="8">
    <location>
        <begin position="415"/>
        <end position="436"/>
    </location>
</feature>
<evidence type="ECO:0000256" key="5">
    <source>
        <dbReference type="ARBA" id="ARBA00022692"/>
    </source>
</evidence>
<keyword evidence="11" id="KW-1185">Reference proteome</keyword>
<keyword evidence="3" id="KW-1003">Cell membrane</keyword>
<feature type="transmembrane region" description="Helical" evidence="8">
    <location>
        <begin position="272"/>
        <end position="293"/>
    </location>
</feature>